<dbReference type="InterPro" id="IPR045186">
    <property type="entry name" value="Indole-3-glycerol_P_synth"/>
</dbReference>
<dbReference type="GO" id="GO:0000162">
    <property type="term" value="P:L-tryptophan biosynthetic process"/>
    <property type="evidence" value="ECO:0007669"/>
    <property type="project" value="UniProtKB-UniRule"/>
</dbReference>
<keyword evidence="5 8" id="KW-0822">Tryptophan biosynthesis</keyword>
<dbReference type="OrthoDB" id="9804217at2"/>
<feature type="domain" description="Indole-3-glycerol phosphate synthase" evidence="9">
    <location>
        <begin position="3"/>
        <end position="258"/>
    </location>
</feature>
<dbReference type="RefSeq" id="WP_137012081.1">
    <property type="nucleotide sequence ID" value="NZ_SZPX01000002.1"/>
</dbReference>
<dbReference type="NCBIfam" id="NF001377">
    <property type="entry name" value="PRK00278.2-4"/>
    <property type="match status" value="1"/>
</dbReference>
<evidence type="ECO:0000256" key="5">
    <source>
        <dbReference type="ARBA" id="ARBA00022822"/>
    </source>
</evidence>
<keyword evidence="11" id="KW-1185">Reference proteome</keyword>
<protein>
    <recommendedName>
        <fullName evidence="8">Indole-3-glycerol phosphate synthase</fullName>
        <shortName evidence="8">IGPS</shortName>
        <ecNumber evidence="8">4.1.1.48</ecNumber>
    </recommendedName>
</protein>
<dbReference type="EMBL" id="SZPX01000002">
    <property type="protein sequence ID" value="TKI70236.1"/>
    <property type="molecule type" value="Genomic_DNA"/>
</dbReference>
<comment type="catalytic activity">
    <reaction evidence="1 8">
        <text>1-(2-carboxyphenylamino)-1-deoxy-D-ribulose 5-phosphate + H(+) = (1S,2R)-1-C-(indol-3-yl)glycerol 3-phosphate + CO2 + H2O</text>
        <dbReference type="Rhea" id="RHEA:23476"/>
        <dbReference type="ChEBI" id="CHEBI:15377"/>
        <dbReference type="ChEBI" id="CHEBI:15378"/>
        <dbReference type="ChEBI" id="CHEBI:16526"/>
        <dbReference type="ChEBI" id="CHEBI:58613"/>
        <dbReference type="ChEBI" id="CHEBI:58866"/>
        <dbReference type="EC" id="4.1.1.48"/>
    </reaction>
</comment>
<comment type="caution">
    <text evidence="10">The sequence shown here is derived from an EMBL/GenBank/DDBJ whole genome shotgun (WGS) entry which is preliminary data.</text>
</comment>
<name>A0A4U2Z774_9BACT</name>
<gene>
    <name evidence="8 10" type="primary">trpC</name>
    <name evidence="10" type="ORF">FCU45_02810</name>
</gene>
<dbReference type="InterPro" id="IPR013785">
    <property type="entry name" value="Aldolase_TIM"/>
</dbReference>
<dbReference type="InterPro" id="IPR001468">
    <property type="entry name" value="Indole-3-GlycerolPSynthase_CS"/>
</dbReference>
<dbReference type="PANTHER" id="PTHR22854">
    <property type="entry name" value="TRYPTOPHAN BIOSYNTHESIS PROTEIN"/>
    <property type="match status" value="1"/>
</dbReference>
<dbReference type="GO" id="GO:0004640">
    <property type="term" value="F:phosphoribosylanthranilate isomerase activity"/>
    <property type="evidence" value="ECO:0007669"/>
    <property type="project" value="TreeGrafter"/>
</dbReference>
<evidence type="ECO:0000256" key="4">
    <source>
        <dbReference type="ARBA" id="ARBA00022793"/>
    </source>
</evidence>
<dbReference type="InterPro" id="IPR013798">
    <property type="entry name" value="Indole-3-glycerol_P_synth_dom"/>
</dbReference>
<dbReference type="UniPathway" id="UPA00035">
    <property type="reaction ID" value="UER00043"/>
</dbReference>
<evidence type="ECO:0000256" key="7">
    <source>
        <dbReference type="ARBA" id="ARBA00023239"/>
    </source>
</evidence>
<dbReference type="InterPro" id="IPR011060">
    <property type="entry name" value="RibuloseP-bd_barrel"/>
</dbReference>
<organism evidence="10 11">
    <name type="scientific">Sulfurimonas crateris</name>
    <dbReference type="NCBI Taxonomy" id="2574727"/>
    <lineage>
        <taxon>Bacteria</taxon>
        <taxon>Pseudomonadati</taxon>
        <taxon>Campylobacterota</taxon>
        <taxon>Epsilonproteobacteria</taxon>
        <taxon>Campylobacterales</taxon>
        <taxon>Sulfurimonadaceae</taxon>
        <taxon>Sulfurimonas</taxon>
    </lineage>
</organism>
<dbReference type="Gene3D" id="3.20.20.70">
    <property type="entry name" value="Aldolase class I"/>
    <property type="match status" value="1"/>
</dbReference>
<keyword evidence="3 8" id="KW-0028">Amino-acid biosynthesis</keyword>
<evidence type="ECO:0000313" key="10">
    <source>
        <dbReference type="EMBL" id="TKI70236.1"/>
    </source>
</evidence>
<dbReference type="CDD" id="cd00331">
    <property type="entry name" value="IGPS"/>
    <property type="match status" value="1"/>
</dbReference>
<comment type="pathway">
    <text evidence="2 8">Amino-acid biosynthesis; L-tryptophan biosynthesis; L-tryptophan from chorismate: step 4/5.</text>
</comment>
<dbReference type="Proteomes" id="UP000309561">
    <property type="component" value="Unassembled WGS sequence"/>
</dbReference>
<evidence type="ECO:0000256" key="3">
    <source>
        <dbReference type="ARBA" id="ARBA00022605"/>
    </source>
</evidence>
<dbReference type="NCBIfam" id="NF001378">
    <property type="entry name" value="PRK00278.2-5"/>
    <property type="match status" value="1"/>
</dbReference>
<dbReference type="EC" id="4.1.1.48" evidence="8"/>
<sequence>MILDEIIKKTREDVIKREKEFSLDWLGRSLAFNARAPRDVFPYLRATDEDPYRIIAEVKKASPSKGVIREDFDPIAIAQSYERGGASAISVLTEPHFFQGNLDYLGQIRRYVGIPLLRKDFIVTKYQILEAMVHGADFILLIAAALSKGELKELLGYTRHLGMEALVEVHDKSDLVKAIYAGSDIIGINHRNLQTFEMNMQLSYELIPMIPNGKIIVAESGIYEHGQLEDLSKAGVDAFLVGESLMREADEEAALRKLKYGKNKNA</sequence>
<dbReference type="Pfam" id="PF00218">
    <property type="entry name" value="IGPS"/>
    <property type="match status" value="1"/>
</dbReference>
<evidence type="ECO:0000256" key="6">
    <source>
        <dbReference type="ARBA" id="ARBA00023141"/>
    </source>
</evidence>
<keyword evidence="4 8" id="KW-0210">Decarboxylase</keyword>
<dbReference type="HAMAP" id="MF_00134_B">
    <property type="entry name" value="IGPS_B"/>
    <property type="match status" value="1"/>
</dbReference>
<proteinExistence type="inferred from homology"/>
<reference evidence="10 11" key="1">
    <citation type="submission" date="2019-04" db="EMBL/GenBank/DDBJ databases">
        <title>Sulfurimonas crateris sp. nov. a facultative anaerobic sulfur-oxidizing chemolithautotrophic bacterium isolated from a terrestrial mud vulcano.</title>
        <authorList>
            <person name="Ratnikova N.M."/>
            <person name="Slobodkin A.I."/>
            <person name="Merkel A.Y."/>
            <person name="Novikov A."/>
            <person name="Bonch-Osmolovskaya E.A."/>
            <person name="Slobodkina G.B."/>
        </authorList>
    </citation>
    <scope>NUCLEOTIDE SEQUENCE [LARGE SCALE GENOMIC DNA]</scope>
    <source>
        <strain evidence="10 11">SN118</strain>
    </source>
</reference>
<evidence type="ECO:0000256" key="2">
    <source>
        <dbReference type="ARBA" id="ARBA00004696"/>
    </source>
</evidence>
<accession>A0A4U2Z774</accession>
<dbReference type="SUPFAM" id="SSF51366">
    <property type="entry name" value="Ribulose-phoshate binding barrel"/>
    <property type="match status" value="1"/>
</dbReference>
<evidence type="ECO:0000259" key="9">
    <source>
        <dbReference type="Pfam" id="PF00218"/>
    </source>
</evidence>
<dbReference type="HAMAP" id="MF_00134_A">
    <property type="entry name" value="IGPS_A"/>
    <property type="match status" value="1"/>
</dbReference>
<dbReference type="FunFam" id="3.20.20.70:FF:000024">
    <property type="entry name" value="Indole-3-glycerol phosphate synthase"/>
    <property type="match status" value="1"/>
</dbReference>
<dbReference type="PANTHER" id="PTHR22854:SF2">
    <property type="entry name" value="INDOLE-3-GLYCEROL-PHOSPHATE SYNTHASE"/>
    <property type="match status" value="1"/>
</dbReference>
<comment type="similarity">
    <text evidence="8">Belongs to the TrpC family.</text>
</comment>
<dbReference type="AlphaFoldDB" id="A0A4U2Z774"/>
<evidence type="ECO:0000256" key="8">
    <source>
        <dbReference type="HAMAP-Rule" id="MF_00134"/>
    </source>
</evidence>
<keyword evidence="6 8" id="KW-0057">Aromatic amino acid biosynthesis</keyword>
<evidence type="ECO:0000256" key="1">
    <source>
        <dbReference type="ARBA" id="ARBA00001633"/>
    </source>
</evidence>
<keyword evidence="7 8" id="KW-0456">Lyase</keyword>
<evidence type="ECO:0000313" key="11">
    <source>
        <dbReference type="Proteomes" id="UP000309561"/>
    </source>
</evidence>
<dbReference type="PROSITE" id="PS00614">
    <property type="entry name" value="IGPS"/>
    <property type="match status" value="1"/>
</dbReference>
<dbReference type="GO" id="GO:0004425">
    <property type="term" value="F:indole-3-glycerol-phosphate synthase activity"/>
    <property type="evidence" value="ECO:0007669"/>
    <property type="project" value="UniProtKB-UniRule"/>
</dbReference>